<evidence type="ECO:0000256" key="11">
    <source>
        <dbReference type="ARBA" id="ARBA00031136"/>
    </source>
</evidence>
<evidence type="ECO:0000256" key="3">
    <source>
        <dbReference type="ARBA" id="ARBA00018222"/>
    </source>
</evidence>
<keyword evidence="4" id="KW-0970">Cilium biogenesis/degradation</keyword>
<feature type="coiled-coil region" evidence="13">
    <location>
        <begin position="123"/>
        <end position="150"/>
    </location>
</feature>
<accession>A0A8C9RI84</accession>
<evidence type="ECO:0000256" key="10">
    <source>
        <dbReference type="ARBA" id="ARBA00023306"/>
    </source>
</evidence>
<dbReference type="InterPro" id="IPR022786">
    <property type="entry name" value="Geminin/Multicilin"/>
</dbReference>
<dbReference type="GO" id="GO:0008156">
    <property type="term" value="P:negative regulation of DNA replication"/>
    <property type="evidence" value="ECO:0007669"/>
    <property type="project" value="TreeGrafter"/>
</dbReference>
<sequence length="314" mass="34780">MAMQACIHRSFPHWEFDFQVQNSGCNIQGFLDSAVSFMPDSPNLDEDRLTAESLLLSDFEECIIPPLPSLQDCTLQSCLPNLPAGLSEPHHDLQPQPEHHVEHFWKGLADDHHQALGDALSTNSQLHLTLHKKEEEIASLQERNIHLKELANKAKHLASVLDRLMTAGEGDPAKPAPPAAGSLVICGTKRRRLEDLYEQPPGCEDVDGILRDITERCNAMLQNDMNLLPSHQQEAEISSPQGMETIKMYGAFTGLQASMVPIGVSTEGGTVDEESAFRTSIRDHCTIRTLTFPQGHAFTSTTPNGGYRFRWVPS</sequence>
<gene>
    <name evidence="14" type="primary">MCIDAS</name>
</gene>
<evidence type="ECO:0000256" key="8">
    <source>
        <dbReference type="ARBA" id="ARBA00023163"/>
    </source>
</evidence>
<evidence type="ECO:0000256" key="2">
    <source>
        <dbReference type="ARBA" id="ARBA00007979"/>
    </source>
</evidence>
<comment type="similarity">
    <text evidence="2">Belongs to the geminin family.</text>
</comment>
<evidence type="ECO:0000256" key="5">
    <source>
        <dbReference type="ARBA" id="ARBA00023015"/>
    </source>
</evidence>
<evidence type="ECO:0000256" key="13">
    <source>
        <dbReference type="SAM" id="Coils"/>
    </source>
</evidence>
<evidence type="ECO:0000313" key="15">
    <source>
        <dbReference type="Proteomes" id="UP000694397"/>
    </source>
</evidence>
<dbReference type="SUPFAM" id="SSF111469">
    <property type="entry name" value="Geminin coiled-coil domain"/>
    <property type="match status" value="1"/>
</dbReference>
<dbReference type="PANTHER" id="PTHR13372:SF3">
    <property type="entry name" value="MULTICILIN"/>
    <property type="match status" value="1"/>
</dbReference>
<reference evidence="14" key="3">
    <citation type="submission" date="2025-09" db="UniProtKB">
        <authorList>
            <consortium name="Ensembl"/>
        </authorList>
    </citation>
    <scope>IDENTIFICATION</scope>
</reference>
<dbReference type="OrthoDB" id="9445365at2759"/>
<organism evidence="14 15">
    <name type="scientific">Scleropages formosus</name>
    <name type="common">Asian bonytongue</name>
    <name type="synonym">Osteoglossum formosum</name>
    <dbReference type="NCBI Taxonomy" id="113540"/>
    <lineage>
        <taxon>Eukaryota</taxon>
        <taxon>Metazoa</taxon>
        <taxon>Chordata</taxon>
        <taxon>Craniata</taxon>
        <taxon>Vertebrata</taxon>
        <taxon>Euteleostomi</taxon>
        <taxon>Actinopterygii</taxon>
        <taxon>Neopterygii</taxon>
        <taxon>Teleostei</taxon>
        <taxon>Osteoglossocephala</taxon>
        <taxon>Osteoglossomorpha</taxon>
        <taxon>Osteoglossiformes</taxon>
        <taxon>Osteoglossidae</taxon>
        <taxon>Scleropages</taxon>
    </lineage>
</organism>
<comment type="subcellular location">
    <subcellularLocation>
        <location evidence="1">Nucleus</location>
    </subcellularLocation>
</comment>
<evidence type="ECO:0000256" key="7">
    <source>
        <dbReference type="ARBA" id="ARBA00023159"/>
    </source>
</evidence>
<dbReference type="GO" id="GO:0030030">
    <property type="term" value="P:cell projection organization"/>
    <property type="evidence" value="ECO:0007669"/>
    <property type="project" value="UniProtKB-KW"/>
</dbReference>
<evidence type="ECO:0000256" key="6">
    <source>
        <dbReference type="ARBA" id="ARBA00023054"/>
    </source>
</evidence>
<keyword evidence="5" id="KW-0805">Transcription regulation</keyword>
<dbReference type="GO" id="GO:0005634">
    <property type="term" value="C:nucleus"/>
    <property type="evidence" value="ECO:0007669"/>
    <property type="project" value="UniProtKB-SubCell"/>
</dbReference>
<keyword evidence="10" id="KW-0131">Cell cycle</keyword>
<keyword evidence="7" id="KW-0010">Activator</keyword>
<dbReference type="GO" id="GO:0045786">
    <property type="term" value="P:negative regulation of cell cycle"/>
    <property type="evidence" value="ECO:0007669"/>
    <property type="project" value="TreeGrafter"/>
</dbReference>
<dbReference type="Ensembl" id="ENSSFOT00015015507.2">
    <property type="protein sequence ID" value="ENSSFOP00015015326.2"/>
    <property type="gene ID" value="ENSSFOG00015009885.2"/>
</dbReference>
<reference evidence="14" key="2">
    <citation type="submission" date="2025-08" db="UniProtKB">
        <authorList>
            <consortium name="Ensembl"/>
        </authorList>
    </citation>
    <scope>IDENTIFICATION</scope>
</reference>
<evidence type="ECO:0000313" key="14">
    <source>
        <dbReference type="Ensembl" id="ENSSFOP00015015326.2"/>
    </source>
</evidence>
<evidence type="ECO:0000256" key="1">
    <source>
        <dbReference type="ARBA" id="ARBA00004123"/>
    </source>
</evidence>
<dbReference type="PANTHER" id="PTHR13372">
    <property type="entry name" value="GEMININ"/>
    <property type="match status" value="1"/>
</dbReference>
<name>A0A8C9RI84_SCLFO</name>
<dbReference type="Gene3D" id="1.20.5.1180">
    <property type="entry name" value="Geminin coiled-coil domain"/>
    <property type="match status" value="1"/>
</dbReference>
<protein>
    <recommendedName>
        <fullName evidence="3">Multicilin</fullName>
    </recommendedName>
    <alternativeName>
        <fullName evidence="11">Multiciliate differentiation and DNA synthesis-associated cell cycle protein</fullName>
    </alternativeName>
    <alternativeName>
        <fullName evidence="12">Protein Idas</fullName>
    </alternativeName>
</protein>
<evidence type="ECO:0000256" key="4">
    <source>
        <dbReference type="ARBA" id="ARBA00022794"/>
    </source>
</evidence>
<evidence type="ECO:0000256" key="9">
    <source>
        <dbReference type="ARBA" id="ARBA00023242"/>
    </source>
</evidence>
<dbReference type="Pfam" id="PF07412">
    <property type="entry name" value="Geminin"/>
    <property type="match status" value="1"/>
</dbReference>
<dbReference type="CDD" id="cd22590">
    <property type="entry name" value="McIdas_CC"/>
    <property type="match status" value="1"/>
</dbReference>
<evidence type="ECO:0000256" key="12">
    <source>
        <dbReference type="ARBA" id="ARBA00033197"/>
    </source>
</evidence>
<dbReference type="Proteomes" id="UP000694397">
    <property type="component" value="Chromosome 17"/>
</dbReference>
<keyword evidence="6 13" id="KW-0175">Coiled coil</keyword>
<keyword evidence="8" id="KW-0804">Transcription</keyword>
<reference evidence="14 15" key="1">
    <citation type="submission" date="2019-04" db="EMBL/GenBank/DDBJ databases">
        <authorList>
            <consortium name="Wellcome Sanger Institute Data Sharing"/>
        </authorList>
    </citation>
    <scope>NUCLEOTIDE SEQUENCE [LARGE SCALE GENOMIC DNA]</scope>
</reference>
<keyword evidence="9" id="KW-0539">Nucleus</keyword>
<dbReference type="GeneTree" id="ENSGT00940000153270"/>
<proteinExistence type="inferred from homology"/>
<dbReference type="AlphaFoldDB" id="A0A8C9RI84"/>
<keyword evidence="15" id="KW-1185">Reference proteome</keyword>